<dbReference type="AlphaFoldDB" id="A0A7I4CS58"/>
<dbReference type="Gene3D" id="3.30.70.100">
    <property type="match status" value="1"/>
</dbReference>
<dbReference type="SUPFAM" id="SSF55008">
    <property type="entry name" value="HMA, heavy metal-associated domain"/>
    <property type="match status" value="1"/>
</dbReference>
<sequence length="102" mass="11844">MWTINELFYGPEPALTYIYEYPKLKPVEDVVVKELNHAKEKKGHNGEVHLKVDMCCEACVKKVRRILIELDGAHSPLLRTHSWIENHFHCVLVSPQRLSILP</sequence>
<proteinExistence type="predicted"/>
<accession>A0A7I4CS58</accession>
<reference evidence="1 2" key="2">
    <citation type="journal article" date="2018" name="Plant J.">
        <title>The Physcomitrella patens chromosome-scale assembly reveals moss genome structure and evolution.</title>
        <authorList>
            <person name="Lang D."/>
            <person name="Ullrich K.K."/>
            <person name="Murat F."/>
            <person name="Fuchs J."/>
            <person name="Jenkins J."/>
            <person name="Haas F.B."/>
            <person name="Piednoel M."/>
            <person name="Gundlach H."/>
            <person name="Van Bel M."/>
            <person name="Meyberg R."/>
            <person name="Vives C."/>
            <person name="Morata J."/>
            <person name="Symeonidi A."/>
            <person name="Hiss M."/>
            <person name="Muchero W."/>
            <person name="Kamisugi Y."/>
            <person name="Saleh O."/>
            <person name="Blanc G."/>
            <person name="Decker E.L."/>
            <person name="van Gessel N."/>
            <person name="Grimwood J."/>
            <person name="Hayes R.D."/>
            <person name="Graham S.W."/>
            <person name="Gunter L.E."/>
            <person name="McDaniel S.F."/>
            <person name="Hoernstein S.N.W."/>
            <person name="Larsson A."/>
            <person name="Li F.W."/>
            <person name="Perroud P.F."/>
            <person name="Phillips J."/>
            <person name="Ranjan P."/>
            <person name="Rokshar D.S."/>
            <person name="Rothfels C.J."/>
            <person name="Schneider L."/>
            <person name="Shu S."/>
            <person name="Stevenson D.W."/>
            <person name="Thummler F."/>
            <person name="Tillich M."/>
            <person name="Villarreal Aguilar J.C."/>
            <person name="Widiez T."/>
            <person name="Wong G.K."/>
            <person name="Wymore A."/>
            <person name="Zhang Y."/>
            <person name="Zimmer A.D."/>
            <person name="Quatrano R.S."/>
            <person name="Mayer K.F.X."/>
            <person name="Goodstein D."/>
            <person name="Casacuberta J.M."/>
            <person name="Vandepoele K."/>
            <person name="Reski R."/>
            <person name="Cuming A.C."/>
            <person name="Tuskan G.A."/>
            <person name="Maumus F."/>
            <person name="Salse J."/>
            <person name="Schmutz J."/>
            <person name="Rensing S.A."/>
        </authorList>
    </citation>
    <scope>NUCLEOTIDE SEQUENCE [LARGE SCALE GENOMIC DNA]</scope>
    <source>
        <strain evidence="1 2">cv. Gransden 2004</strain>
    </source>
</reference>
<dbReference type="InterPro" id="IPR036163">
    <property type="entry name" value="HMA_dom_sf"/>
</dbReference>
<organism evidence="1 2">
    <name type="scientific">Physcomitrium patens</name>
    <name type="common">Spreading-leaved earth moss</name>
    <name type="synonym">Physcomitrella patens</name>
    <dbReference type="NCBI Taxonomy" id="3218"/>
    <lineage>
        <taxon>Eukaryota</taxon>
        <taxon>Viridiplantae</taxon>
        <taxon>Streptophyta</taxon>
        <taxon>Embryophyta</taxon>
        <taxon>Bryophyta</taxon>
        <taxon>Bryophytina</taxon>
        <taxon>Bryopsida</taxon>
        <taxon>Funariidae</taxon>
        <taxon>Funariales</taxon>
        <taxon>Funariaceae</taxon>
        <taxon>Physcomitrium</taxon>
    </lineage>
</organism>
<reference evidence="1" key="3">
    <citation type="submission" date="2020-12" db="UniProtKB">
        <authorList>
            <consortium name="EnsemblPlants"/>
        </authorList>
    </citation>
    <scope>IDENTIFICATION</scope>
</reference>
<dbReference type="CDD" id="cd00371">
    <property type="entry name" value="HMA"/>
    <property type="match status" value="1"/>
</dbReference>
<evidence type="ECO:0008006" key="3">
    <source>
        <dbReference type="Google" id="ProtNLM"/>
    </source>
</evidence>
<gene>
    <name evidence="1" type="primary">LOC112277206</name>
</gene>
<evidence type="ECO:0000313" key="2">
    <source>
        <dbReference type="Proteomes" id="UP000006727"/>
    </source>
</evidence>
<dbReference type="EnsemblPlants" id="Pp3c25_3920V3.3">
    <property type="protein sequence ID" value="Pp3c25_3920V3.3"/>
    <property type="gene ID" value="Pp3c25_3920"/>
</dbReference>
<protein>
    <recommendedName>
        <fullName evidence="3">HMA domain-containing protein</fullName>
    </recommendedName>
</protein>
<evidence type="ECO:0000313" key="1">
    <source>
        <dbReference type="EnsemblPlants" id="Pp3c25_3920V3.3"/>
    </source>
</evidence>
<reference evidence="1 2" key="1">
    <citation type="journal article" date="2008" name="Science">
        <title>The Physcomitrella genome reveals evolutionary insights into the conquest of land by plants.</title>
        <authorList>
            <person name="Rensing S."/>
            <person name="Lang D."/>
            <person name="Zimmer A."/>
            <person name="Terry A."/>
            <person name="Salamov A."/>
            <person name="Shapiro H."/>
            <person name="Nishiyama T."/>
            <person name="Perroud P.-F."/>
            <person name="Lindquist E."/>
            <person name="Kamisugi Y."/>
            <person name="Tanahashi T."/>
            <person name="Sakakibara K."/>
            <person name="Fujita T."/>
            <person name="Oishi K."/>
            <person name="Shin-I T."/>
            <person name="Kuroki Y."/>
            <person name="Toyoda A."/>
            <person name="Suzuki Y."/>
            <person name="Hashimoto A."/>
            <person name="Yamaguchi K."/>
            <person name="Sugano A."/>
            <person name="Kohara Y."/>
            <person name="Fujiyama A."/>
            <person name="Anterola A."/>
            <person name="Aoki S."/>
            <person name="Ashton N."/>
            <person name="Barbazuk W.B."/>
            <person name="Barker E."/>
            <person name="Bennetzen J."/>
            <person name="Bezanilla M."/>
            <person name="Blankenship R."/>
            <person name="Cho S.H."/>
            <person name="Dutcher S."/>
            <person name="Estelle M."/>
            <person name="Fawcett J.A."/>
            <person name="Gundlach H."/>
            <person name="Hanada K."/>
            <person name="Heyl A."/>
            <person name="Hicks K.A."/>
            <person name="Hugh J."/>
            <person name="Lohr M."/>
            <person name="Mayer K."/>
            <person name="Melkozernov A."/>
            <person name="Murata T."/>
            <person name="Nelson D."/>
            <person name="Pils B."/>
            <person name="Prigge M."/>
            <person name="Reiss B."/>
            <person name="Renner T."/>
            <person name="Rombauts S."/>
            <person name="Rushton P."/>
            <person name="Sanderfoot A."/>
            <person name="Schween G."/>
            <person name="Shiu S.-H."/>
            <person name="Stueber K."/>
            <person name="Theodoulou F.L."/>
            <person name="Tu H."/>
            <person name="Van de Peer Y."/>
            <person name="Verrier P.J."/>
            <person name="Waters E."/>
            <person name="Wood A."/>
            <person name="Yang L."/>
            <person name="Cove D."/>
            <person name="Cuming A."/>
            <person name="Hasebe M."/>
            <person name="Lucas S."/>
            <person name="Mishler D.B."/>
            <person name="Reski R."/>
            <person name="Grigoriev I."/>
            <person name="Quatrano R.S."/>
            <person name="Boore J.L."/>
        </authorList>
    </citation>
    <scope>NUCLEOTIDE SEQUENCE [LARGE SCALE GENOMIC DNA]</scope>
    <source>
        <strain evidence="1 2">cv. Gransden 2004</strain>
    </source>
</reference>
<dbReference type="GO" id="GO:0046872">
    <property type="term" value="F:metal ion binding"/>
    <property type="evidence" value="ECO:0007669"/>
    <property type="project" value="InterPro"/>
</dbReference>
<name>A0A7I4CS58_PHYPA</name>
<dbReference type="Gramene" id="Pp3c25_3920V3.3">
    <property type="protein sequence ID" value="Pp3c25_3920V3.3"/>
    <property type="gene ID" value="Pp3c25_3920"/>
</dbReference>
<keyword evidence="2" id="KW-1185">Reference proteome</keyword>
<dbReference type="InterPro" id="IPR006121">
    <property type="entry name" value="HMA_dom"/>
</dbReference>
<dbReference type="Proteomes" id="UP000006727">
    <property type="component" value="Chromosome 25"/>
</dbReference>
<dbReference type="EMBL" id="ABEU02000025">
    <property type="status" value="NOT_ANNOTATED_CDS"/>
    <property type="molecule type" value="Genomic_DNA"/>
</dbReference>